<dbReference type="EMBL" id="JACEIO010000028">
    <property type="protein sequence ID" value="MBA4537834.1"/>
    <property type="molecule type" value="Genomic_DNA"/>
</dbReference>
<dbReference type="AlphaFoldDB" id="A0A6B3VUZ3"/>
<proteinExistence type="inferred from homology"/>
<protein>
    <submittedName>
        <fullName evidence="7">ABC transporter substrate-binding protein</fullName>
    </submittedName>
</protein>
<accession>A0A6B3VUZ3</accession>
<evidence type="ECO:0000313" key="9">
    <source>
        <dbReference type="Proteomes" id="UP000570010"/>
    </source>
</evidence>
<dbReference type="SUPFAM" id="SSF53850">
    <property type="entry name" value="Periplasmic binding protein-like II"/>
    <property type="match status" value="1"/>
</dbReference>
<keyword evidence="4 5" id="KW-0732">Signal</keyword>
<dbReference type="EMBL" id="JAAIWN010000026">
    <property type="protein sequence ID" value="NEY82090.1"/>
    <property type="molecule type" value="Genomic_DNA"/>
</dbReference>
<evidence type="ECO:0000313" key="6">
    <source>
        <dbReference type="EMBL" id="MBA4537834.1"/>
    </source>
</evidence>
<comment type="caution">
    <text evidence="7">The sequence shown here is derived from an EMBL/GenBank/DDBJ whole genome shotgun (WGS) entry which is preliminary data.</text>
</comment>
<comment type="subcellular location">
    <subcellularLocation>
        <location evidence="1">Cell envelope</location>
    </subcellularLocation>
</comment>
<feature type="signal peptide" evidence="5">
    <location>
        <begin position="1"/>
        <end position="19"/>
    </location>
</feature>
<keyword evidence="8" id="KW-1185">Reference proteome</keyword>
<evidence type="ECO:0000256" key="5">
    <source>
        <dbReference type="SAM" id="SignalP"/>
    </source>
</evidence>
<dbReference type="Pfam" id="PF13416">
    <property type="entry name" value="SBP_bac_8"/>
    <property type="match status" value="1"/>
</dbReference>
<dbReference type="CDD" id="cd14748">
    <property type="entry name" value="PBP2_UgpB"/>
    <property type="match status" value="1"/>
</dbReference>
<dbReference type="Proteomes" id="UP000472971">
    <property type="component" value="Unassembled WGS sequence"/>
</dbReference>
<dbReference type="GO" id="GO:0030313">
    <property type="term" value="C:cell envelope"/>
    <property type="evidence" value="ECO:0007669"/>
    <property type="project" value="UniProtKB-SubCell"/>
</dbReference>
<evidence type="ECO:0000313" key="8">
    <source>
        <dbReference type="Proteomes" id="UP000472971"/>
    </source>
</evidence>
<feature type="chain" id="PRO_5038247426" evidence="5">
    <location>
        <begin position="20"/>
        <end position="433"/>
    </location>
</feature>
<dbReference type="Gene3D" id="3.40.190.10">
    <property type="entry name" value="Periplasmic binding protein-like II"/>
    <property type="match status" value="2"/>
</dbReference>
<gene>
    <name evidence="7" type="ORF">G4D64_11390</name>
    <name evidence="6" type="ORF">H1Z61_12000</name>
</gene>
<dbReference type="Proteomes" id="UP000570010">
    <property type="component" value="Unassembled WGS sequence"/>
</dbReference>
<dbReference type="PROSITE" id="PS51257">
    <property type="entry name" value="PROKAR_LIPOPROTEIN"/>
    <property type="match status" value="1"/>
</dbReference>
<dbReference type="InterPro" id="IPR006059">
    <property type="entry name" value="SBP"/>
</dbReference>
<dbReference type="RefSeq" id="WP_163242477.1">
    <property type="nucleotide sequence ID" value="NZ_JAAIWN010000026.1"/>
</dbReference>
<reference evidence="7 8" key="1">
    <citation type="submission" date="2020-02" db="EMBL/GenBank/DDBJ databases">
        <title>Bacillus aquiflavi sp. nov., isolated from yellow water of strong flavor Chinese baijiu in Yibin region of China.</title>
        <authorList>
            <person name="Xie J."/>
        </authorList>
    </citation>
    <scope>NUCLEOTIDE SEQUENCE [LARGE SCALE GENOMIC DNA]</scope>
    <source>
        <strain evidence="7 8">3H-10</strain>
    </source>
</reference>
<keyword evidence="3" id="KW-0813">Transport</keyword>
<sequence>MKKAALMLITIILGISMMAGCSSKETATNEGDGKPIELTWYFPVAVGGPVTKLIEKLADDFNKEHPNIIVKPVYTGTYEETMTKVQTAIQGKDSPDLAVLLSTDLYTLIDMDAIIPMDELIKKDKAGEMLAGFYPAFMENSETEGNTWSIPFQRSTIVLYYNKDAFKEAGLDPEKPPTNWDELAEYATKLNKPGSQWGVEIPTSGFPYWMFQAFALQNGKNLMNDDGTKVYFNTKENVEALQYWVDLAKNHKVMPEGVIDWATAPSDFIEGKTAMLYHTTGNLTNIKENAKFNFGVAFMPANKQFGSPTGGGNFYVFKGISEEKQAAAWKFIRWATESERAAQWSIDTGYVATRKSAYETDLMKEYTNSFPQATVARDQLEHASAELSTHNNGKVYKAINDAIQAVVTGQEEPEEALKKAQKEAEQILAPFNK</sequence>
<comment type="similarity">
    <text evidence="2">Belongs to the bacterial solute-binding protein 1 family.</text>
</comment>
<evidence type="ECO:0000313" key="7">
    <source>
        <dbReference type="EMBL" id="NEY82090.1"/>
    </source>
</evidence>
<evidence type="ECO:0000256" key="2">
    <source>
        <dbReference type="ARBA" id="ARBA00008520"/>
    </source>
</evidence>
<evidence type="ECO:0000256" key="4">
    <source>
        <dbReference type="ARBA" id="ARBA00022729"/>
    </source>
</evidence>
<organism evidence="7 8">
    <name type="scientific">Bacillus aquiflavi</name>
    <dbReference type="NCBI Taxonomy" id="2672567"/>
    <lineage>
        <taxon>Bacteria</taxon>
        <taxon>Bacillati</taxon>
        <taxon>Bacillota</taxon>
        <taxon>Bacilli</taxon>
        <taxon>Bacillales</taxon>
        <taxon>Bacillaceae</taxon>
        <taxon>Bacillus</taxon>
    </lineage>
</organism>
<dbReference type="PANTHER" id="PTHR43649">
    <property type="entry name" value="ARABINOSE-BINDING PROTEIN-RELATED"/>
    <property type="match status" value="1"/>
</dbReference>
<name>A0A6B3VUZ3_9BACI</name>
<dbReference type="InterPro" id="IPR050490">
    <property type="entry name" value="Bact_solute-bd_prot1"/>
</dbReference>
<evidence type="ECO:0000256" key="1">
    <source>
        <dbReference type="ARBA" id="ARBA00004196"/>
    </source>
</evidence>
<reference evidence="6 9" key="2">
    <citation type="submission" date="2020-07" db="EMBL/GenBank/DDBJ databases">
        <authorList>
            <person name="Feng H."/>
        </authorList>
    </citation>
    <scope>NUCLEOTIDE SEQUENCE [LARGE SCALE GENOMIC DNA]</scope>
    <source>
        <strain evidence="9">s-12</strain>
        <strain evidence="6">S-12</strain>
    </source>
</reference>
<dbReference type="PANTHER" id="PTHR43649:SF31">
    <property type="entry name" value="SN-GLYCEROL-3-PHOSPHATE-BINDING PERIPLASMIC PROTEIN UGPB"/>
    <property type="match status" value="1"/>
</dbReference>
<evidence type="ECO:0000256" key="3">
    <source>
        <dbReference type="ARBA" id="ARBA00022448"/>
    </source>
</evidence>